<organism evidence="2 3">
    <name type="scientific">Saccharopolyspora cebuensis</name>
    <dbReference type="NCBI Taxonomy" id="418759"/>
    <lineage>
        <taxon>Bacteria</taxon>
        <taxon>Bacillati</taxon>
        <taxon>Actinomycetota</taxon>
        <taxon>Actinomycetes</taxon>
        <taxon>Pseudonocardiales</taxon>
        <taxon>Pseudonocardiaceae</taxon>
        <taxon>Saccharopolyspora</taxon>
    </lineage>
</organism>
<name>A0ABV4CM86_9PSEU</name>
<protein>
    <submittedName>
        <fullName evidence="2">Uncharacterized protein</fullName>
    </submittedName>
</protein>
<dbReference type="RefSeq" id="WP_369775311.1">
    <property type="nucleotide sequence ID" value="NZ_JBGEHV010000050.1"/>
</dbReference>
<evidence type="ECO:0000256" key="1">
    <source>
        <dbReference type="SAM" id="MobiDB-lite"/>
    </source>
</evidence>
<comment type="caution">
    <text evidence="2">The sequence shown here is derived from an EMBL/GenBank/DDBJ whole genome shotgun (WGS) entry which is preliminary data.</text>
</comment>
<sequence>MAAQSVAGVPGTHQVRAFLIANAPGEPELTWYPDHRDTGAREELHDLARGRRRVPIPDQPVGRPLRTSPRP</sequence>
<feature type="region of interest" description="Disordered" evidence="1">
    <location>
        <begin position="46"/>
        <end position="71"/>
    </location>
</feature>
<evidence type="ECO:0000313" key="3">
    <source>
        <dbReference type="Proteomes" id="UP001564626"/>
    </source>
</evidence>
<keyword evidence="3" id="KW-1185">Reference proteome</keyword>
<gene>
    <name evidence="2" type="ORF">AB8O55_22465</name>
</gene>
<evidence type="ECO:0000313" key="2">
    <source>
        <dbReference type="EMBL" id="MEY8042186.1"/>
    </source>
</evidence>
<dbReference type="EMBL" id="JBGEHV010000050">
    <property type="protein sequence ID" value="MEY8042186.1"/>
    <property type="molecule type" value="Genomic_DNA"/>
</dbReference>
<dbReference type="Proteomes" id="UP001564626">
    <property type="component" value="Unassembled WGS sequence"/>
</dbReference>
<reference evidence="2 3" key="1">
    <citation type="submission" date="2024-08" db="EMBL/GenBank/DDBJ databases">
        <title>Genome mining of Saccharopolyspora cebuensis PGLac3 from Nigerian medicinal plant.</title>
        <authorList>
            <person name="Ezeobiora C.E."/>
            <person name="Igbokwe N.H."/>
            <person name="Amin D.H."/>
            <person name="Mendie U.E."/>
        </authorList>
    </citation>
    <scope>NUCLEOTIDE SEQUENCE [LARGE SCALE GENOMIC DNA]</scope>
    <source>
        <strain evidence="2 3">PGLac3</strain>
    </source>
</reference>
<proteinExistence type="predicted"/>
<accession>A0ABV4CM86</accession>